<gene>
    <name evidence="1" type="ORF">BV98_000561</name>
</gene>
<evidence type="ECO:0000313" key="1">
    <source>
        <dbReference type="EMBL" id="KFG91703.1"/>
    </source>
</evidence>
<dbReference type="Proteomes" id="UP000024284">
    <property type="component" value="Unassembled WGS sequence"/>
</dbReference>
<reference evidence="1" key="1">
    <citation type="submission" date="2014-08" db="EMBL/GenBank/DDBJ databases">
        <title>Draft genome sequences of Sphingobium herbicidovorans.</title>
        <authorList>
            <person name="Gan H.M."/>
            <person name="Gan H.Y."/>
            <person name="Savka M.A."/>
        </authorList>
    </citation>
    <scope>NUCLEOTIDE SEQUENCE [LARGE SCALE GENOMIC DNA]</scope>
    <source>
        <strain evidence="1">NBRC 16415</strain>
    </source>
</reference>
<dbReference type="EMBL" id="JFZA02000002">
    <property type="protein sequence ID" value="KFG91703.1"/>
    <property type="molecule type" value="Genomic_DNA"/>
</dbReference>
<name>A0A086PE85_SPHHM</name>
<proteinExistence type="predicted"/>
<dbReference type="OrthoDB" id="7507928at2"/>
<accession>A0A086PE85</accession>
<dbReference type="eggNOG" id="ENOG5031WZ4">
    <property type="taxonomic scope" value="Bacteria"/>
</dbReference>
<sequence length="178" mass="19977">MATNARDLRFSIGPLCLSTSVRELEEWVAGAPEGADFVYARGAVLDQRRDVVVRARELAQEGEVRTHQRKVNGEWEYFVVRRHPERHGKAVTRPLHVVAETPAGRVLAIMERCLKLGLPARTNAEIAREMGLKNAEAARYLFNQLVEQKLLTVTNFGTRERRVVTFVATGKSTVRGAL</sequence>
<dbReference type="RefSeq" id="WP_037462587.1">
    <property type="nucleotide sequence ID" value="NZ_BCZD01000018.1"/>
</dbReference>
<dbReference type="PATRIC" id="fig|1219045.3.peg.572"/>
<protein>
    <submittedName>
        <fullName evidence="1">Uncharacterized protein</fullName>
    </submittedName>
</protein>
<dbReference type="AlphaFoldDB" id="A0A086PE85"/>
<comment type="caution">
    <text evidence="1">The sequence shown here is derived from an EMBL/GenBank/DDBJ whole genome shotgun (WGS) entry which is preliminary data.</text>
</comment>
<keyword evidence="2" id="KW-1185">Reference proteome</keyword>
<organism evidence="1 2">
    <name type="scientific">Sphingobium herbicidovorans (strain ATCC 700291 / DSM 11019 / CCUG 56400 / KCTC 2939 / LMG 18315 / NBRC 16415 / MH)</name>
    <name type="common">Sphingomonas herbicidovorans</name>
    <dbReference type="NCBI Taxonomy" id="1219045"/>
    <lineage>
        <taxon>Bacteria</taxon>
        <taxon>Pseudomonadati</taxon>
        <taxon>Pseudomonadota</taxon>
        <taxon>Alphaproteobacteria</taxon>
        <taxon>Sphingomonadales</taxon>
        <taxon>Sphingomonadaceae</taxon>
        <taxon>Sphingobium</taxon>
    </lineage>
</organism>
<dbReference type="STRING" id="76947.GCA_002080435_02386"/>
<evidence type="ECO:0000313" key="2">
    <source>
        <dbReference type="Proteomes" id="UP000024284"/>
    </source>
</evidence>